<keyword evidence="2" id="KW-1185">Reference proteome</keyword>
<comment type="caution">
    <text evidence="1">The sequence shown here is derived from an EMBL/GenBank/DDBJ whole genome shotgun (WGS) entry which is preliminary data.</text>
</comment>
<accession>A0AAN9VZJ9</accession>
<reference evidence="1 2" key="1">
    <citation type="submission" date="2024-03" db="EMBL/GenBank/DDBJ databases">
        <title>The genome assembly and annotation of the cricket Gryllus longicercus Weissman &amp; Gray.</title>
        <authorList>
            <person name="Szrajer S."/>
            <person name="Gray D."/>
            <person name="Ylla G."/>
        </authorList>
    </citation>
    <scope>NUCLEOTIDE SEQUENCE [LARGE SCALE GENOMIC DNA]</scope>
    <source>
        <strain evidence="1">DAG 2021-001</strain>
        <tissue evidence="1">Whole body minus gut</tissue>
    </source>
</reference>
<evidence type="ECO:0000313" key="2">
    <source>
        <dbReference type="Proteomes" id="UP001378592"/>
    </source>
</evidence>
<dbReference type="AlphaFoldDB" id="A0AAN9VZJ9"/>
<name>A0AAN9VZJ9_9ORTH</name>
<organism evidence="1 2">
    <name type="scientific">Gryllus longicercus</name>
    <dbReference type="NCBI Taxonomy" id="2509291"/>
    <lineage>
        <taxon>Eukaryota</taxon>
        <taxon>Metazoa</taxon>
        <taxon>Ecdysozoa</taxon>
        <taxon>Arthropoda</taxon>
        <taxon>Hexapoda</taxon>
        <taxon>Insecta</taxon>
        <taxon>Pterygota</taxon>
        <taxon>Neoptera</taxon>
        <taxon>Polyneoptera</taxon>
        <taxon>Orthoptera</taxon>
        <taxon>Ensifera</taxon>
        <taxon>Gryllidea</taxon>
        <taxon>Grylloidea</taxon>
        <taxon>Gryllidae</taxon>
        <taxon>Gryllinae</taxon>
        <taxon>Gryllus</taxon>
    </lineage>
</organism>
<protein>
    <submittedName>
        <fullName evidence="1">Uncharacterized protein</fullName>
    </submittedName>
</protein>
<gene>
    <name evidence="1" type="ORF">R5R35_001554</name>
</gene>
<dbReference type="EMBL" id="JAZDUA010000002">
    <property type="protein sequence ID" value="KAK7874465.1"/>
    <property type="molecule type" value="Genomic_DNA"/>
</dbReference>
<dbReference type="Proteomes" id="UP001378592">
    <property type="component" value="Unassembled WGS sequence"/>
</dbReference>
<sequence>MGVIDPCTQAAFQTENGSSAVEHATTASAADAYSSLVKDLFHPCEVSPQVFMDVSHDPCTSGPEQEAILGDESAPSVCDPLPEMASEACILGPTSLTLSGFKLMFTLRSQNSERLY</sequence>
<evidence type="ECO:0000313" key="1">
    <source>
        <dbReference type="EMBL" id="KAK7874465.1"/>
    </source>
</evidence>
<proteinExistence type="predicted"/>